<evidence type="ECO:0000256" key="2">
    <source>
        <dbReference type="SAM" id="SignalP"/>
    </source>
</evidence>
<dbReference type="OrthoDB" id="10497202at2759"/>
<feature type="region of interest" description="Disordered" evidence="1">
    <location>
        <begin position="273"/>
        <end position="301"/>
    </location>
</feature>
<feature type="region of interest" description="Disordered" evidence="1">
    <location>
        <begin position="345"/>
        <end position="385"/>
    </location>
</feature>
<gene>
    <name evidence="3" type="ORF">PCON_04841</name>
</gene>
<feature type="compositionally biased region" description="Acidic residues" evidence="1">
    <location>
        <begin position="118"/>
        <end position="128"/>
    </location>
</feature>
<organism evidence="3 4">
    <name type="scientific">Pyronema omphalodes (strain CBS 100304)</name>
    <name type="common">Pyronema confluens</name>
    <dbReference type="NCBI Taxonomy" id="1076935"/>
    <lineage>
        <taxon>Eukaryota</taxon>
        <taxon>Fungi</taxon>
        <taxon>Dikarya</taxon>
        <taxon>Ascomycota</taxon>
        <taxon>Pezizomycotina</taxon>
        <taxon>Pezizomycetes</taxon>
        <taxon>Pezizales</taxon>
        <taxon>Pyronemataceae</taxon>
        <taxon>Pyronema</taxon>
    </lineage>
</organism>
<dbReference type="EMBL" id="HF935243">
    <property type="protein sequence ID" value="CCX05254.1"/>
    <property type="molecule type" value="Genomic_DNA"/>
</dbReference>
<feature type="compositionally biased region" description="Low complexity" evidence="1">
    <location>
        <begin position="351"/>
        <end position="375"/>
    </location>
</feature>
<dbReference type="Proteomes" id="UP000018144">
    <property type="component" value="Unassembled WGS sequence"/>
</dbReference>
<name>U4KZV6_PYROM</name>
<proteinExistence type="predicted"/>
<evidence type="ECO:0000256" key="1">
    <source>
        <dbReference type="SAM" id="MobiDB-lite"/>
    </source>
</evidence>
<accession>U4KZV6</accession>
<protein>
    <submittedName>
        <fullName evidence="3">Uncharacterized protein</fullName>
    </submittedName>
</protein>
<evidence type="ECO:0000313" key="4">
    <source>
        <dbReference type="Proteomes" id="UP000018144"/>
    </source>
</evidence>
<sequence length="553" mass="59913">MLRPCTLLPFFALYFSPVFSNPSAEAKNVIPTGLKLFDTAHHSTRDSSTSPISGIKASNLDGSSLHNDINKRHNEDFVYLNTLAARDVASSHWQWSNKDPRKPRPKPRVNASPRNFDDTDDTDYTDDSDSSKFIIDIEDDMSDGFDDFDTIVGNDVNDNDDAYHATDAFDEFVAVDEFDDGFDLDALNDIDNQVNSVGDVIDDESFDDVDDTVDAADAVDTIDNDIDAVNNVDDDELLDDVDDTVSAVDAIDDAVEDAVDDAVEDAVEDTVNAVNTDSELTTSGEEDNISEGHSTKDGGTDLTEDELIAMIDEYLGQNDGTNEVLEQDDSTTAINNNDLDEFLGHGGDYFNNSTNQNSTNQSSSIHNSSIGASSKSETDTSDKNTPALDQETAIVMLNGVLQQMIDAGLYDGPLVGTLLLVDDNKDAADTDDTAAKKHQPVDTIQLPDMKPFTAAVAGTESEEDLPECDDEEERATLSANNRTVTKETHVKKCHRIVKLGEMSGLAPPTTNSVHPEDESMLFESSASSVRMGGFLAMGTTVAASVKLVIGYLF</sequence>
<feature type="chain" id="PRO_5004651769" evidence="2">
    <location>
        <begin position="21"/>
        <end position="553"/>
    </location>
</feature>
<feature type="region of interest" description="Disordered" evidence="1">
    <location>
        <begin position="94"/>
        <end position="129"/>
    </location>
</feature>
<dbReference type="AlphaFoldDB" id="U4KZV6"/>
<reference evidence="3 4" key="1">
    <citation type="journal article" date="2013" name="PLoS Genet.">
        <title>The genome and development-dependent transcriptomes of Pyronema confluens: a window into fungal evolution.</title>
        <authorList>
            <person name="Traeger S."/>
            <person name="Altegoer F."/>
            <person name="Freitag M."/>
            <person name="Gabaldon T."/>
            <person name="Kempken F."/>
            <person name="Kumar A."/>
            <person name="Marcet-Houben M."/>
            <person name="Poggeler S."/>
            <person name="Stajich J.E."/>
            <person name="Nowrousian M."/>
        </authorList>
    </citation>
    <scope>NUCLEOTIDE SEQUENCE [LARGE SCALE GENOMIC DNA]</scope>
    <source>
        <strain evidence="4">CBS 100304</strain>
        <tissue evidence="3">Vegetative mycelium</tissue>
    </source>
</reference>
<keyword evidence="2" id="KW-0732">Signal</keyword>
<evidence type="ECO:0000313" key="3">
    <source>
        <dbReference type="EMBL" id="CCX05254.1"/>
    </source>
</evidence>
<feature type="signal peptide" evidence="2">
    <location>
        <begin position="1"/>
        <end position="20"/>
    </location>
</feature>
<keyword evidence="4" id="KW-1185">Reference proteome</keyword>